<keyword evidence="3" id="KW-0676">Redox-active center</keyword>
<protein>
    <submittedName>
        <fullName evidence="7">TlpA family protein disulfide reductase</fullName>
    </submittedName>
</protein>
<feature type="signal peptide" evidence="5">
    <location>
        <begin position="1"/>
        <end position="17"/>
    </location>
</feature>
<feature type="compositionally biased region" description="Low complexity" evidence="4">
    <location>
        <begin position="48"/>
        <end position="68"/>
    </location>
</feature>
<evidence type="ECO:0000256" key="4">
    <source>
        <dbReference type="SAM" id="MobiDB-lite"/>
    </source>
</evidence>
<evidence type="ECO:0000313" key="8">
    <source>
        <dbReference type="Proteomes" id="UP000640426"/>
    </source>
</evidence>
<dbReference type="CDD" id="cd02966">
    <property type="entry name" value="TlpA_like_family"/>
    <property type="match status" value="1"/>
</dbReference>
<name>A0ABS0XRP3_9SPHN</name>
<comment type="caution">
    <text evidence="7">The sequence shown here is derived from an EMBL/GenBank/DDBJ whole genome shotgun (WGS) entry which is preliminary data.</text>
</comment>
<evidence type="ECO:0000256" key="3">
    <source>
        <dbReference type="ARBA" id="ARBA00023284"/>
    </source>
</evidence>
<proteinExistence type="predicted"/>
<dbReference type="InterPro" id="IPR013766">
    <property type="entry name" value="Thioredoxin_domain"/>
</dbReference>
<evidence type="ECO:0000256" key="5">
    <source>
        <dbReference type="SAM" id="SignalP"/>
    </source>
</evidence>
<dbReference type="EMBL" id="JAELXS010000007">
    <property type="protein sequence ID" value="MBJ6122691.1"/>
    <property type="molecule type" value="Genomic_DNA"/>
</dbReference>
<evidence type="ECO:0000256" key="1">
    <source>
        <dbReference type="ARBA" id="ARBA00004196"/>
    </source>
</evidence>
<dbReference type="InterPro" id="IPR036249">
    <property type="entry name" value="Thioredoxin-like_sf"/>
</dbReference>
<dbReference type="Pfam" id="PF08534">
    <property type="entry name" value="Redoxin"/>
    <property type="match status" value="1"/>
</dbReference>
<dbReference type="Proteomes" id="UP000640426">
    <property type="component" value="Unassembled WGS sequence"/>
</dbReference>
<dbReference type="Gene3D" id="3.40.30.10">
    <property type="entry name" value="Glutaredoxin"/>
    <property type="match status" value="1"/>
</dbReference>
<dbReference type="PANTHER" id="PTHR42852">
    <property type="entry name" value="THIOL:DISULFIDE INTERCHANGE PROTEIN DSBE"/>
    <property type="match status" value="1"/>
</dbReference>
<organism evidence="7 8">
    <name type="scientific">Sphingomonas mollis</name>
    <dbReference type="NCBI Taxonomy" id="2795726"/>
    <lineage>
        <taxon>Bacteria</taxon>
        <taxon>Pseudomonadati</taxon>
        <taxon>Pseudomonadota</taxon>
        <taxon>Alphaproteobacteria</taxon>
        <taxon>Sphingomonadales</taxon>
        <taxon>Sphingomonadaceae</taxon>
        <taxon>Sphingomonas</taxon>
    </lineage>
</organism>
<gene>
    <name evidence="7" type="ORF">JAO74_12900</name>
</gene>
<dbReference type="PANTHER" id="PTHR42852:SF13">
    <property type="entry name" value="PROTEIN DIPZ"/>
    <property type="match status" value="1"/>
</dbReference>
<feature type="domain" description="Thioredoxin" evidence="6">
    <location>
        <begin position="72"/>
        <end position="210"/>
    </location>
</feature>
<feature type="chain" id="PRO_5045716175" evidence="5">
    <location>
        <begin position="18"/>
        <end position="210"/>
    </location>
</feature>
<keyword evidence="2" id="KW-0201">Cytochrome c-type biogenesis</keyword>
<comment type="subcellular location">
    <subcellularLocation>
        <location evidence="1">Cell envelope</location>
    </subcellularLocation>
</comment>
<accession>A0ABS0XRP3</accession>
<evidence type="ECO:0000256" key="2">
    <source>
        <dbReference type="ARBA" id="ARBA00022748"/>
    </source>
</evidence>
<dbReference type="SUPFAM" id="SSF52833">
    <property type="entry name" value="Thioredoxin-like"/>
    <property type="match status" value="1"/>
</dbReference>
<keyword evidence="5" id="KW-0732">Signal</keyword>
<dbReference type="InterPro" id="IPR050553">
    <property type="entry name" value="Thioredoxin_ResA/DsbE_sf"/>
</dbReference>
<dbReference type="InterPro" id="IPR017937">
    <property type="entry name" value="Thioredoxin_CS"/>
</dbReference>
<keyword evidence="8" id="KW-1185">Reference proteome</keyword>
<reference evidence="8" key="1">
    <citation type="submission" date="2020-12" db="EMBL/GenBank/DDBJ databases">
        <title>Hymenobacter sp.</title>
        <authorList>
            <person name="Kim M.K."/>
        </authorList>
    </citation>
    <scope>NUCLEOTIDE SEQUENCE [LARGE SCALE GENOMIC DNA]</scope>
    <source>
        <strain evidence="8">BT553</strain>
    </source>
</reference>
<dbReference type="InterPro" id="IPR013740">
    <property type="entry name" value="Redoxin"/>
</dbReference>
<dbReference type="PROSITE" id="PS00194">
    <property type="entry name" value="THIOREDOXIN_1"/>
    <property type="match status" value="1"/>
</dbReference>
<feature type="region of interest" description="Disordered" evidence="4">
    <location>
        <begin position="48"/>
        <end position="70"/>
    </location>
</feature>
<evidence type="ECO:0000259" key="6">
    <source>
        <dbReference type="PROSITE" id="PS51352"/>
    </source>
</evidence>
<sequence length="210" mass="21555">MALEVFMRSLIVPVLLAGLLAACGDKPSGDGGQGNAAASANSAANPADAVSADEVAPSAPAGAAAGGSFDRSHAGDAAPTLAFLDPAGKSVTLVNYRGKPVLLNLWATWCGPCVKELPTLDALATREAGRLHVVTLSQDMDPAKVAPFFAARNFKTLKAYTDPKMAWVPAVASNLPTSILYDSTGHEVLRTVGDLDWTGELATKAIAALK</sequence>
<evidence type="ECO:0000313" key="7">
    <source>
        <dbReference type="EMBL" id="MBJ6122691.1"/>
    </source>
</evidence>
<dbReference type="PROSITE" id="PS51352">
    <property type="entry name" value="THIOREDOXIN_2"/>
    <property type="match status" value="1"/>
</dbReference>